<feature type="region of interest" description="Disordered" evidence="1">
    <location>
        <begin position="1"/>
        <end position="23"/>
    </location>
</feature>
<sequence length="76" mass="8353">MTTSGAVHRYWARKSRSGGAGTAPITAEVRAHREVGTPLITVTTVFAISAPGRPYGRVRRERRHGRTRLPTKESDP</sequence>
<dbReference type="Proteomes" id="UP000014062">
    <property type="component" value="Chromosome"/>
</dbReference>
<evidence type="ECO:0000256" key="1">
    <source>
        <dbReference type="SAM" id="MobiDB-lite"/>
    </source>
</evidence>
<dbReference type="AlphaFoldDB" id="A0A7U9DNU5"/>
<accession>A0A7U9DNU5</accession>
<feature type="compositionally biased region" description="Basic residues" evidence="1">
    <location>
        <begin position="56"/>
        <end position="69"/>
    </location>
</feature>
<reference evidence="3" key="1">
    <citation type="journal article" date="2013" name="Genome Biol. Evol.">
        <title>The genome sequence of Streptomyces lividans 66 reveals a novel tRNA-dependent peptide biosynthetic system within a metal-related genomic island.</title>
        <authorList>
            <person name="Cruz-Morales P."/>
            <person name="Vijgenboom E."/>
            <person name="Iruegas-Bocardo F."/>
            <person name="Girard G."/>
            <person name="Yanez-Guerra L.A."/>
            <person name="Ramos-Aboites H.E."/>
            <person name="Pernodet J.L."/>
            <person name="Anne J."/>
            <person name="van Wezel G.P."/>
            <person name="Barona-Gomez F."/>
        </authorList>
    </citation>
    <scope>NUCLEOTIDE SEQUENCE [LARGE SCALE GENOMIC DNA]</scope>
    <source>
        <strain evidence="3">1326</strain>
    </source>
</reference>
<name>A0A7U9DNU5_STRLI</name>
<proteinExistence type="predicted"/>
<feature type="region of interest" description="Disordered" evidence="1">
    <location>
        <begin position="51"/>
        <end position="76"/>
    </location>
</feature>
<organism evidence="2 3">
    <name type="scientific">Streptomyces lividans 1326</name>
    <dbReference type="NCBI Taxonomy" id="1200984"/>
    <lineage>
        <taxon>Bacteria</taxon>
        <taxon>Bacillati</taxon>
        <taxon>Actinomycetota</taxon>
        <taxon>Actinomycetes</taxon>
        <taxon>Kitasatosporales</taxon>
        <taxon>Streptomycetaceae</taxon>
        <taxon>Streptomyces</taxon>
    </lineage>
</organism>
<evidence type="ECO:0000313" key="3">
    <source>
        <dbReference type="Proteomes" id="UP000014062"/>
    </source>
</evidence>
<evidence type="ECO:0000313" key="2">
    <source>
        <dbReference type="EMBL" id="EOY45021.1"/>
    </source>
</evidence>
<protein>
    <submittedName>
        <fullName evidence="2">Uncharacterized protein</fullName>
    </submittedName>
</protein>
<gene>
    <name evidence="2" type="ORF">SLI_0302</name>
</gene>
<dbReference type="EMBL" id="CM001889">
    <property type="protein sequence ID" value="EOY45021.1"/>
    <property type="molecule type" value="Genomic_DNA"/>
</dbReference>